<feature type="domain" description="Pyrroloquinoline quinone-dependent pyranose dehydrogenase beta-propeller" evidence="2">
    <location>
        <begin position="81"/>
        <end position="413"/>
    </location>
</feature>
<dbReference type="PANTHER" id="PTHR33546:SF1">
    <property type="entry name" value="LARGE, MULTIFUNCTIONAL SECRETED PROTEIN"/>
    <property type="match status" value="1"/>
</dbReference>
<dbReference type="Pfam" id="PF22807">
    <property type="entry name" value="TrAA12"/>
    <property type="match status" value="1"/>
</dbReference>
<dbReference type="EMBL" id="BBYR01000007">
    <property type="protein sequence ID" value="GAP34340.1"/>
    <property type="molecule type" value="Genomic_DNA"/>
</dbReference>
<dbReference type="PANTHER" id="PTHR33546">
    <property type="entry name" value="LARGE, MULTIFUNCTIONAL SECRETED PROTEIN-RELATED"/>
    <property type="match status" value="1"/>
</dbReference>
<name>A0A0K8NWM0_PISS1</name>
<dbReference type="Gene3D" id="2.120.10.30">
    <property type="entry name" value="TolB, C-terminal domain"/>
    <property type="match status" value="1"/>
</dbReference>
<feature type="chain" id="PRO_5005513427" evidence="1">
    <location>
        <begin position="19"/>
        <end position="416"/>
    </location>
</feature>
<dbReference type="STRING" id="1547922.ISF6_4515"/>
<protein>
    <submittedName>
        <fullName evidence="3">Glucose/sorbosone dehydrogenases</fullName>
    </submittedName>
</protein>
<accession>A0A0K8NWM0</accession>
<evidence type="ECO:0000256" key="1">
    <source>
        <dbReference type="SAM" id="SignalP"/>
    </source>
</evidence>
<reference evidence="4" key="1">
    <citation type="submission" date="2015-07" db="EMBL/GenBank/DDBJ databases">
        <title>Discovery of a poly(ethylene terephthalate assimilation.</title>
        <authorList>
            <person name="Yoshida S."/>
            <person name="Hiraga K."/>
            <person name="Takehana T."/>
            <person name="Taniguchi I."/>
            <person name="Yamaji H."/>
            <person name="Maeda Y."/>
            <person name="Toyohara K."/>
            <person name="Miyamoto K."/>
            <person name="Kimura Y."/>
            <person name="Oda K."/>
        </authorList>
    </citation>
    <scope>NUCLEOTIDE SEQUENCE [LARGE SCALE GENOMIC DNA]</scope>
    <source>
        <strain evidence="4">NBRC 110686 / TISTR 2288 / 201-F6</strain>
    </source>
</reference>
<dbReference type="AlphaFoldDB" id="A0A0K8NWM0"/>
<feature type="signal peptide" evidence="1">
    <location>
        <begin position="1"/>
        <end position="18"/>
    </location>
</feature>
<evidence type="ECO:0000313" key="4">
    <source>
        <dbReference type="Proteomes" id="UP000037660"/>
    </source>
</evidence>
<dbReference type="InterPro" id="IPR011042">
    <property type="entry name" value="6-blade_b-propeller_TolB-like"/>
</dbReference>
<dbReference type="SUPFAM" id="SSF50952">
    <property type="entry name" value="Soluble quinoprotein glucose dehydrogenase"/>
    <property type="match status" value="1"/>
</dbReference>
<organism evidence="3 4">
    <name type="scientific">Piscinibacter sakaiensis</name>
    <name type="common">Ideonella sakaiensis</name>
    <dbReference type="NCBI Taxonomy" id="1547922"/>
    <lineage>
        <taxon>Bacteria</taxon>
        <taxon>Pseudomonadati</taxon>
        <taxon>Pseudomonadota</taxon>
        <taxon>Betaproteobacteria</taxon>
        <taxon>Burkholderiales</taxon>
        <taxon>Sphaerotilaceae</taxon>
        <taxon>Piscinibacter</taxon>
    </lineage>
</organism>
<dbReference type="InterPro" id="IPR011041">
    <property type="entry name" value="Quinoprot_gluc/sorb_DH_b-prop"/>
</dbReference>
<proteinExistence type="predicted"/>
<comment type="caution">
    <text evidence="3">The sequence shown here is derived from an EMBL/GenBank/DDBJ whole genome shotgun (WGS) entry which is preliminary data.</text>
</comment>
<dbReference type="Proteomes" id="UP000037660">
    <property type="component" value="Unassembled WGS sequence"/>
</dbReference>
<keyword evidence="1" id="KW-0732">Signal</keyword>
<gene>
    <name evidence="3" type="ORF">ISF6_4515</name>
</gene>
<evidence type="ECO:0000259" key="2">
    <source>
        <dbReference type="Pfam" id="PF22807"/>
    </source>
</evidence>
<sequence>MKASLGSLASALVLAACASAPTPSPAPAPAPAAAAAAAPPAAPPAWQQGRGSDMAASTLAPLAGRNTATPPGEIALDRLRLPPGFRIELWAHGLPGARAMARGDQGKLYVGTRGIGRVYEVTDRGSERSVRVAASGLNQPAGVAFRGGSLYVMAIDKVLRYDGIESNPAAAPVDLTAAFQLPPLQHHNWKYIRFGPDGKLYVPFGAPCNICEPTAAYAQIRRYNADGSGMEVIARGVRNSVGFDWHPVTGELWFTDHGRDWMGDDTPQDELNRLSRPGLNFGFPYCHADGVPDRDLRKAGACDGVTRPVAEMGPHAAAMGVLFYTGSMFPAEYRNQLLVARKGSWNRSRKSGFDVVRVTAEADGRNARTQPFLTGFLDEGAQTFSGRPAYLLQQPDGSVLVSDEQMGAIYRISYAR</sequence>
<dbReference type="OrthoDB" id="9770043at2"/>
<evidence type="ECO:0000313" key="3">
    <source>
        <dbReference type="EMBL" id="GAP34340.1"/>
    </source>
</evidence>
<keyword evidence="4" id="KW-1185">Reference proteome</keyword>
<dbReference type="PROSITE" id="PS51257">
    <property type="entry name" value="PROKAR_LIPOPROTEIN"/>
    <property type="match status" value="1"/>
</dbReference>
<dbReference type="RefSeq" id="WP_082367900.1">
    <property type="nucleotide sequence ID" value="NZ_BBYR01000007.1"/>
</dbReference>
<dbReference type="InterPro" id="IPR054539">
    <property type="entry name" value="Beta-prop_PDH"/>
</dbReference>
<reference evidence="3 4" key="2">
    <citation type="journal article" date="2016" name="Science">
        <title>A bacterium that degrades and assimilates poly(ethylene terephthalate).</title>
        <authorList>
            <person name="Yoshida S."/>
            <person name="Hiraga K."/>
            <person name="Takehana T."/>
            <person name="Taniguchi I."/>
            <person name="Yamaji H."/>
            <person name="Maeda Y."/>
            <person name="Toyohara K."/>
            <person name="Miyamoto K."/>
            <person name="Kimura Y."/>
            <person name="Oda K."/>
        </authorList>
    </citation>
    <scope>NUCLEOTIDE SEQUENCE [LARGE SCALE GENOMIC DNA]</scope>
    <source>
        <strain evidence="4">NBRC 110686 / TISTR 2288 / 201-F6</strain>
    </source>
</reference>